<feature type="domain" description="Reverse transcriptase" evidence="1">
    <location>
        <begin position="328"/>
        <end position="598"/>
    </location>
</feature>
<dbReference type="InterPro" id="IPR036397">
    <property type="entry name" value="RNaseH_sf"/>
</dbReference>
<proteinExistence type="predicted"/>
<protein>
    <recommendedName>
        <fullName evidence="5">Reverse transcriptase</fullName>
    </recommendedName>
</protein>
<dbReference type="CDD" id="cd01650">
    <property type="entry name" value="RT_nLTR_like"/>
    <property type="match status" value="1"/>
</dbReference>
<dbReference type="CDD" id="cd09276">
    <property type="entry name" value="Rnase_HI_RT_non_LTR"/>
    <property type="match status" value="1"/>
</dbReference>
<dbReference type="InterPro" id="IPR043502">
    <property type="entry name" value="DNA/RNA_pol_sf"/>
</dbReference>
<dbReference type="PROSITE" id="PS50879">
    <property type="entry name" value="RNASE_H_1"/>
    <property type="match status" value="1"/>
</dbReference>
<dbReference type="GO" id="GO:0004523">
    <property type="term" value="F:RNA-DNA hybrid ribonuclease activity"/>
    <property type="evidence" value="ECO:0007669"/>
    <property type="project" value="InterPro"/>
</dbReference>
<evidence type="ECO:0000259" key="1">
    <source>
        <dbReference type="PROSITE" id="PS50878"/>
    </source>
</evidence>
<evidence type="ECO:0008006" key="5">
    <source>
        <dbReference type="Google" id="ProtNLM"/>
    </source>
</evidence>
<dbReference type="InterPro" id="IPR000477">
    <property type="entry name" value="RT_dom"/>
</dbReference>
<dbReference type="InterPro" id="IPR012337">
    <property type="entry name" value="RNaseH-like_sf"/>
</dbReference>
<dbReference type="InterPro" id="IPR002156">
    <property type="entry name" value="RNaseH_domain"/>
</dbReference>
<dbReference type="SUPFAM" id="SSF53098">
    <property type="entry name" value="Ribonuclease H-like"/>
    <property type="match status" value="1"/>
</dbReference>
<dbReference type="GO" id="GO:0006259">
    <property type="term" value="P:DNA metabolic process"/>
    <property type="evidence" value="ECO:0007669"/>
    <property type="project" value="UniProtKB-ARBA"/>
</dbReference>
<dbReference type="PANTHER" id="PTHR36688:SF2">
    <property type="entry name" value="ENDONUCLEASE_EXONUCLEASE_PHOSPHATASE DOMAIN-CONTAINING PROTEIN"/>
    <property type="match status" value="1"/>
</dbReference>
<name>A0A8C1RQF2_CYPCA</name>
<accession>A0A8C1RQF2</accession>
<reference evidence="3" key="2">
    <citation type="submission" date="2025-09" db="UniProtKB">
        <authorList>
            <consortium name="Ensembl"/>
        </authorList>
    </citation>
    <scope>IDENTIFICATION</scope>
</reference>
<dbReference type="InterPro" id="IPR036691">
    <property type="entry name" value="Endo/exonu/phosph_ase_sf"/>
</dbReference>
<dbReference type="SUPFAM" id="SSF56672">
    <property type="entry name" value="DNA/RNA polymerases"/>
    <property type="match status" value="1"/>
</dbReference>
<dbReference type="Pfam" id="PF00078">
    <property type="entry name" value="RVT_1"/>
    <property type="match status" value="1"/>
</dbReference>
<evidence type="ECO:0000313" key="4">
    <source>
        <dbReference type="Proteomes" id="UP000694427"/>
    </source>
</evidence>
<organism evidence="3 4">
    <name type="scientific">Cyprinus carpio</name>
    <name type="common">Common carp</name>
    <dbReference type="NCBI Taxonomy" id="7962"/>
    <lineage>
        <taxon>Eukaryota</taxon>
        <taxon>Metazoa</taxon>
        <taxon>Chordata</taxon>
        <taxon>Craniata</taxon>
        <taxon>Vertebrata</taxon>
        <taxon>Euteleostomi</taxon>
        <taxon>Actinopterygii</taxon>
        <taxon>Neopterygii</taxon>
        <taxon>Teleostei</taxon>
        <taxon>Ostariophysi</taxon>
        <taxon>Cypriniformes</taxon>
        <taxon>Cyprinidae</taxon>
        <taxon>Cyprininae</taxon>
        <taxon>Cyprinus</taxon>
    </lineage>
</organism>
<sequence>MEERELVCLNDGRGTRINVSTGKESVLDITLVSSVLAGNTNWEVLTGTTVGSDHYPVLCSVGEKLEVGTEDTISRWNFGKADWERFKNSCDDAMVEVEVSGSIDDVNNQITSAMIMAAEEAIPKTRSRANRKLVPWWNEECQQAVRDRNKAFRKLKRTHNVQHLMQYKKEQAIVRRKVRQAKRSSWRNFCDEIGRTTPVGEVWGMIKRMGGDRRKWEYPVMVFEEETAVSNKEKAEMMAKSFTRVHSSENLSEVERRRRSITLNQHLNEVSRKEETGSKLDEPFTLAELIRAIKRAKHTSPGKDQVCYLMLKQLGEESLLKLLEMYNKIWKEGKLPGIWKEAIVIPIRKLGKDPTNPISYRPIALTSNLCKVMERMIADRLTYVLEKRGLLAKCQSGFRKGRSTIDSVVRLESEIRKAQANRESVIAVFFDIEKAYDMMWKEGLLIKLSKIGVEGRVFNWIRDFLFGRKIQIRIGADLSDQYIVDNGTPQGSVISPLLFIIMINDVFGTVPEDIGRSLFADDGALWKKGRNIEYVTRKIQEAIDIVVEWGYNWGFRFSIEKTQSVFFTRKRIQEGLKLRMYGRDLEKVGTFKFLGINLDSRLTFAEHIRRIEEKCKRVINVMRCLRGKEWGASRLAMKKIYVALIRSVLDYGCVVFGSAAQSLLKKLDVIQAQALRLCCGAFKTTPVSALQVEIGECPLELRRKQLMANYWAGLQGHNDSHPTKAMLQESWEYGKRKKENFGRIGNDTAKELGVFNLRVSCTVVYPEMAPWKLVWPEVDWYVLEEKRRAKGGINLKMVFNNRIAEKYNDYTQVYTDGAKEPETEVTGLSVVVPSKGIGINRRTSNMLGVYTVEMLAILIAVRWVEKTGQHKVLVCSDSSSVLASIRSFYSKSRQDILYEVLQSVTRIFNQGRQIQFVWVPGHVGIRGNELADKLAKTALSKGNIEMQVSISKAEVKSVIWKTVNQMWQERWDREGKGRQLYQIQRDVKCTVIGSGNSREETVISRLRLGHCLLNKTLKLIGKHDTGLCEVCKEEESVEHVVFRCSRYDVQRELMRNKLREIEVQDMTLKGLLSTQHRAQTRILMGFLRDTGVYNRV</sequence>
<dbReference type="PANTHER" id="PTHR36688">
    <property type="entry name" value="ENDO/EXONUCLEASE/PHOSPHATASE DOMAIN-CONTAINING PROTEIN"/>
    <property type="match status" value="1"/>
</dbReference>
<dbReference type="GO" id="GO:0003676">
    <property type="term" value="F:nucleic acid binding"/>
    <property type="evidence" value="ECO:0007669"/>
    <property type="project" value="InterPro"/>
</dbReference>
<dbReference type="Gene3D" id="3.60.10.10">
    <property type="entry name" value="Endonuclease/exonuclease/phosphatase"/>
    <property type="match status" value="1"/>
</dbReference>
<dbReference type="SUPFAM" id="SSF56219">
    <property type="entry name" value="DNase I-like"/>
    <property type="match status" value="1"/>
</dbReference>
<dbReference type="Proteomes" id="UP000694427">
    <property type="component" value="Unplaced"/>
</dbReference>
<dbReference type="Pfam" id="PF00075">
    <property type="entry name" value="RNase_H"/>
    <property type="match status" value="1"/>
</dbReference>
<dbReference type="Gene3D" id="3.30.420.10">
    <property type="entry name" value="Ribonuclease H-like superfamily/Ribonuclease H"/>
    <property type="match status" value="1"/>
</dbReference>
<reference evidence="3" key="1">
    <citation type="submission" date="2025-08" db="UniProtKB">
        <authorList>
            <consortium name="Ensembl"/>
        </authorList>
    </citation>
    <scope>IDENTIFICATION</scope>
</reference>
<keyword evidence="4" id="KW-1185">Reference proteome</keyword>
<dbReference type="Ensembl" id="ENSCCRT00010131677.1">
    <property type="protein sequence ID" value="ENSCCRP00010118527.1"/>
    <property type="gene ID" value="ENSCCRG00010051915.1"/>
</dbReference>
<evidence type="ECO:0000313" key="3">
    <source>
        <dbReference type="Ensembl" id="ENSCCRP00010118527.1"/>
    </source>
</evidence>
<dbReference type="InterPro" id="IPR052560">
    <property type="entry name" value="RdDP_mobile_element"/>
</dbReference>
<dbReference type="PROSITE" id="PS50878">
    <property type="entry name" value="RT_POL"/>
    <property type="match status" value="1"/>
</dbReference>
<feature type="domain" description="RNase H type-1" evidence="2">
    <location>
        <begin position="807"/>
        <end position="940"/>
    </location>
</feature>
<dbReference type="AlphaFoldDB" id="A0A8C1RQF2"/>
<evidence type="ECO:0000259" key="2">
    <source>
        <dbReference type="PROSITE" id="PS50879"/>
    </source>
</evidence>